<dbReference type="PANTHER" id="PTHR47501">
    <property type="entry name" value="TRANSPOSASE-RELATED"/>
    <property type="match status" value="1"/>
</dbReference>
<organism evidence="2 3">
    <name type="scientific">Puccinia coronata f. sp. avenae</name>
    <dbReference type="NCBI Taxonomy" id="200324"/>
    <lineage>
        <taxon>Eukaryota</taxon>
        <taxon>Fungi</taxon>
        <taxon>Dikarya</taxon>
        <taxon>Basidiomycota</taxon>
        <taxon>Pucciniomycotina</taxon>
        <taxon>Pucciniomycetes</taxon>
        <taxon>Pucciniales</taxon>
        <taxon>Pucciniaceae</taxon>
        <taxon>Puccinia</taxon>
    </lineage>
</organism>
<comment type="caution">
    <text evidence="2">The sequence shown here is derived from an EMBL/GenBank/DDBJ whole genome shotgun (WGS) entry which is preliminary data.</text>
</comment>
<evidence type="ECO:0008006" key="4">
    <source>
        <dbReference type="Google" id="ProtNLM"/>
    </source>
</evidence>
<dbReference type="InterPro" id="IPR012337">
    <property type="entry name" value="RNaseH-like_sf"/>
</dbReference>
<evidence type="ECO:0000313" key="3">
    <source>
        <dbReference type="Proteomes" id="UP000235388"/>
    </source>
</evidence>
<feature type="compositionally biased region" description="Basic and acidic residues" evidence="1">
    <location>
        <begin position="126"/>
        <end position="139"/>
    </location>
</feature>
<protein>
    <recommendedName>
        <fullName evidence="4">hAT-like transposase RNase-H fold domain-containing protein</fullName>
    </recommendedName>
</protein>
<gene>
    <name evidence="2" type="ORF">PCANC_01804</name>
</gene>
<dbReference type="SUPFAM" id="SSF53098">
    <property type="entry name" value="Ribonuclease H-like"/>
    <property type="match status" value="1"/>
</dbReference>
<evidence type="ECO:0000256" key="1">
    <source>
        <dbReference type="SAM" id="MobiDB-lite"/>
    </source>
</evidence>
<feature type="compositionally biased region" description="Polar residues" evidence="1">
    <location>
        <begin position="38"/>
        <end position="56"/>
    </location>
</feature>
<proteinExistence type="predicted"/>
<feature type="region of interest" description="Disordered" evidence="1">
    <location>
        <begin position="1"/>
        <end position="143"/>
    </location>
</feature>
<dbReference type="PANTHER" id="PTHR47501:SF5">
    <property type="entry name" value="HAT C-TERMINAL DIMERISATION DOMAIN-CONTAINING PROTEIN"/>
    <property type="match status" value="1"/>
</dbReference>
<dbReference type="STRING" id="200324.A0A2N5W530"/>
<dbReference type="AlphaFoldDB" id="A0A2N5W530"/>
<keyword evidence="3" id="KW-1185">Reference proteome</keyword>
<sequence>MARPSTPDEIPTIPNHHATPARLPPPPQIRQSACKKNPTITPGFISTQNDSRQTLTIPADVDNGQNETARLRSSAINKTLSGKNSTQTNPSSSKETTSTPEAEAIYDIIQDSDDENKKAAARSLKSKADRKIAPRKDGTDTLPNCSRAIASGCKLPDTASQKAQDLSASDKNSGTAMSAYVTKGRFDNNTLNKLLVFWLIQHSLPWSHFEDKMLRIAFNYLDPHSKLHSRTWAATTAQNLYLDLQQAALRDIKNAESKISLVSDVWTTKGGHKAFIGISVCYITKDWEYCSCHLSIKYISWHHKGKFLAAPFARVLIKNDLHKQISHLFFFIQHDGTFWDHSVNHQRCFCHVLSLILGAGLKAIKLSTAEGPAPRRPEPFTTLETIDKEGDLLEDAANSETNNMSDCDSAVGSERGVAVDSNEHEKKKEKYTEAGIGWTLKKIDYVCRRIASSPAKQSEFKVWAQRLGYEGPGIIGGYGIQWNIAYDSRNRAYKAHKVINQLLENETKSGNGKKMFKGYELSSRKWDNIKVLNLVLKEFLELTKRMKGDGPSCTMVLYEYSRLIESLEKLKQSSKNGILEEMFDPMITVANKYKDLALKCEPIFMATMLHPAWQLLLFLNKFQSHHAKAQKLLLAKFKERQALLKPPTPLPDKNSQHPTSLPKMMVIHTMRRTQDKMMTKMSSLVITIASSHWESKGTY</sequence>
<feature type="compositionally biased region" description="Low complexity" evidence="1">
    <location>
        <begin position="88"/>
        <end position="101"/>
    </location>
</feature>
<dbReference type="EMBL" id="PGCJ01000011">
    <property type="protein sequence ID" value="PLW57355.1"/>
    <property type="molecule type" value="Genomic_DNA"/>
</dbReference>
<accession>A0A2N5W530</accession>
<name>A0A2N5W530_9BASI</name>
<evidence type="ECO:0000313" key="2">
    <source>
        <dbReference type="EMBL" id="PLW57355.1"/>
    </source>
</evidence>
<reference evidence="2 3" key="1">
    <citation type="submission" date="2017-11" db="EMBL/GenBank/DDBJ databases">
        <title>De novo assembly and phasing of dikaryotic genomes from two isolates of Puccinia coronata f. sp. avenae, the causal agent of oat crown rust.</title>
        <authorList>
            <person name="Miller M.E."/>
            <person name="Zhang Y."/>
            <person name="Omidvar V."/>
            <person name="Sperschneider J."/>
            <person name="Schwessinger B."/>
            <person name="Raley C."/>
            <person name="Palmer J.M."/>
            <person name="Garnica D."/>
            <person name="Upadhyaya N."/>
            <person name="Rathjen J."/>
            <person name="Taylor J.M."/>
            <person name="Park R.F."/>
            <person name="Dodds P.N."/>
            <person name="Hirsch C.D."/>
            <person name="Kianian S.F."/>
            <person name="Figueroa M."/>
        </authorList>
    </citation>
    <scope>NUCLEOTIDE SEQUENCE [LARGE SCALE GENOMIC DNA]</scope>
    <source>
        <strain evidence="2">12NC29</strain>
    </source>
</reference>
<dbReference type="Proteomes" id="UP000235388">
    <property type="component" value="Unassembled WGS sequence"/>
</dbReference>
<feature type="compositionally biased region" description="Polar residues" evidence="1">
    <location>
        <begin position="74"/>
        <end position="87"/>
    </location>
</feature>
<dbReference type="OrthoDB" id="2506282at2759"/>